<dbReference type="STRING" id="1806994.A0A507CII8"/>
<evidence type="ECO:0000259" key="1">
    <source>
        <dbReference type="PROSITE" id="PS50908"/>
    </source>
</evidence>
<dbReference type="Gene3D" id="3.10.110.10">
    <property type="entry name" value="Ubiquitin Conjugating Enzyme"/>
    <property type="match status" value="1"/>
</dbReference>
<reference evidence="2 3" key="1">
    <citation type="journal article" date="2019" name="Sci. Rep.">
        <title>Comparative genomics of chytrid fungi reveal insights into the obligate biotrophic and pathogenic lifestyle of Synchytrium endobioticum.</title>
        <authorList>
            <person name="van de Vossenberg B.T.L.H."/>
            <person name="Warris S."/>
            <person name="Nguyen H.D.T."/>
            <person name="van Gent-Pelzer M.P.E."/>
            <person name="Joly D.L."/>
            <person name="van de Geest H.C."/>
            <person name="Bonants P.J.M."/>
            <person name="Smith D.S."/>
            <person name="Levesque C.A."/>
            <person name="van der Lee T.A.J."/>
        </authorList>
    </citation>
    <scope>NUCLEOTIDE SEQUENCE [LARGE SCALE GENOMIC DNA]</scope>
    <source>
        <strain evidence="2 3">JEL517</strain>
    </source>
</reference>
<name>A0A507CII8_9FUNG</name>
<dbReference type="AlphaFoldDB" id="A0A507CII8"/>
<dbReference type="SUPFAM" id="SSF54495">
    <property type="entry name" value="UBC-like"/>
    <property type="match status" value="1"/>
</dbReference>
<organism evidence="2 3">
    <name type="scientific">Synchytrium microbalum</name>
    <dbReference type="NCBI Taxonomy" id="1806994"/>
    <lineage>
        <taxon>Eukaryota</taxon>
        <taxon>Fungi</taxon>
        <taxon>Fungi incertae sedis</taxon>
        <taxon>Chytridiomycota</taxon>
        <taxon>Chytridiomycota incertae sedis</taxon>
        <taxon>Chytridiomycetes</taxon>
        <taxon>Synchytriales</taxon>
        <taxon>Synchytriaceae</taxon>
        <taxon>Synchytrium</taxon>
    </lineage>
</organism>
<dbReference type="Pfam" id="PF05773">
    <property type="entry name" value="RWD"/>
    <property type="match status" value="1"/>
</dbReference>
<dbReference type="InterPro" id="IPR006575">
    <property type="entry name" value="RWD_dom"/>
</dbReference>
<gene>
    <name evidence="2" type="ORF">SmJEL517_g00504</name>
</gene>
<dbReference type="InterPro" id="IPR016135">
    <property type="entry name" value="UBQ-conjugating_enzyme/RWD"/>
</dbReference>
<feature type="domain" description="RWD" evidence="1">
    <location>
        <begin position="11"/>
        <end position="110"/>
    </location>
</feature>
<dbReference type="PROSITE" id="PS50908">
    <property type="entry name" value="RWD"/>
    <property type="match status" value="1"/>
</dbReference>
<dbReference type="GO" id="GO:0009893">
    <property type="term" value="P:positive regulation of metabolic process"/>
    <property type="evidence" value="ECO:0007669"/>
    <property type="project" value="UniProtKB-ARBA"/>
</dbReference>
<evidence type="ECO:0000313" key="3">
    <source>
        <dbReference type="Proteomes" id="UP000319731"/>
    </source>
</evidence>
<evidence type="ECO:0000313" key="2">
    <source>
        <dbReference type="EMBL" id="TPX37525.1"/>
    </source>
</evidence>
<dbReference type="Proteomes" id="UP000319731">
    <property type="component" value="Unassembled WGS sequence"/>
</dbReference>
<dbReference type="GeneID" id="42001730"/>
<comment type="caution">
    <text evidence="2">The sequence shown here is derived from an EMBL/GenBank/DDBJ whole genome shotgun (WGS) entry which is preliminary data.</text>
</comment>
<dbReference type="EMBL" id="QEAO01000002">
    <property type="protein sequence ID" value="TPX37525.1"/>
    <property type="molecule type" value="Genomic_DNA"/>
</dbReference>
<dbReference type="InterPro" id="IPR040213">
    <property type="entry name" value="GIR2-like"/>
</dbReference>
<accession>A0A507CII8</accession>
<dbReference type="SMART" id="SM00591">
    <property type="entry name" value="RWD"/>
    <property type="match status" value="1"/>
</dbReference>
<dbReference type="GO" id="GO:0010468">
    <property type="term" value="P:regulation of gene expression"/>
    <property type="evidence" value="ECO:0007669"/>
    <property type="project" value="UniProtKB-ARBA"/>
</dbReference>
<dbReference type="RefSeq" id="XP_031027436.1">
    <property type="nucleotide sequence ID" value="XM_031166433.1"/>
</dbReference>
<protein>
    <recommendedName>
        <fullName evidence="1">RWD domain-containing protein</fullName>
    </recommendedName>
</protein>
<dbReference type="OrthoDB" id="277175at2759"/>
<proteinExistence type="predicted"/>
<dbReference type="FunFam" id="3.10.110.10:FF:000050">
    <property type="entry name" value="eIF-2-alpha kinase GCN2"/>
    <property type="match status" value="1"/>
</dbReference>
<dbReference type="GO" id="GO:0033554">
    <property type="term" value="P:cellular response to stress"/>
    <property type="evidence" value="ECO:0007669"/>
    <property type="project" value="UniProtKB-ARBA"/>
</dbReference>
<dbReference type="PANTHER" id="PTHR12292">
    <property type="entry name" value="RWD DOMAIN-CONTAINING PROTEIN"/>
    <property type="match status" value="1"/>
</dbReference>
<keyword evidence="3" id="KW-1185">Reference proteome</keyword>
<dbReference type="GO" id="GO:0051246">
    <property type="term" value="P:regulation of protein metabolic process"/>
    <property type="evidence" value="ECO:0007669"/>
    <property type="project" value="UniProtKB-ARBA"/>
</dbReference>
<sequence>MSSNHEEEQRNELEALQAIYPDEFTALSDKEFSIEIHADDYPECSLSLKITYPSSYPDIIPEIELEDDEGINEEELEYLKSNAIKEAESNLGMASVFAIVASTKDCLESTIKKRLELAAHQAAERIRLEEEAEAIRFAGSKVTPEVFDAWWERFQSEMAAEELRIAKEKGIQLDRFKGKLTGRQLFEKDKTLAASDVKLVGVDDVAVDMHLFEGLDDLDSDDEDDNEVLANIRGGGDD</sequence>